<evidence type="ECO:0000256" key="1">
    <source>
        <dbReference type="SAM" id="MobiDB-lite"/>
    </source>
</evidence>
<feature type="compositionally biased region" description="Basic residues" evidence="1">
    <location>
        <begin position="126"/>
        <end position="135"/>
    </location>
</feature>
<dbReference type="EnsemblPlants" id="ONIVA03G32250.5">
    <property type="protein sequence ID" value="ONIVA03G32250.5"/>
    <property type="gene ID" value="ONIVA03G32250"/>
</dbReference>
<dbReference type="Proteomes" id="UP000006591">
    <property type="component" value="Chromosome 3"/>
</dbReference>
<organism evidence="2">
    <name type="scientific">Oryza nivara</name>
    <name type="common">Indian wild rice</name>
    <name type="synonym">Oryza sativa f. spontanea</name>
    <dbReference type="NCBI Taxonomy" id="4536"/>
    <lineage>
        <taxon>Eukaryota</taxon>
        <taxon>Viridiplantae</taxon>
        <taxon>Streptophyta</taxon>
        <taxon>Embryophyta</taxon>
        <taxon>Tracheophyta</taxon>
        <taxon>Spermatophyta</taxon>
        <taxon>Magnoliopsida</taxon>
        <taxon>Liliopsida</taxon>
        <taxon>Poales</taxon>
        <taxon>Poaceae</taxon>
        <taxon>BOP clade</taxon>
        <taxon>Oryzoideae</taxon>
        <taxon>Oryzeae</taxon>
        <taxon>Oryzinae</taxon>
        <taxon>Oryza</taxon>
    </lineage>
</organism>
<proteinExistence type="predicted"/>
<feature type="region of interest" description="Disordered" evidence="1">
    <location>
        <begin position="109"/>
        <end position="135"/>
    </location>
</feature>
<protein>
    <submittedName>
        <fullName evidence="2">Uncharacterized protein</fullName>
    </submittedName>
</protein>
<evidence type="ECO:0000313" key="2">
    <source>
        <dbReference type="EnsemblPlants" id="ONIVA03G32250.5"/>
    </source>
</evidence>
<reference evidence="2" key="2">
    <citation type="submission" date="2018-04" db="EMBL/GenBank/DDBJ databases">
        <title>OnivRS2 (Oryza nivara Reference Sequence Version 2).</title>
        <authorList>
            <person name="Zhang J."/>
            <person name="Kudrna D."/>
            <person name="Lee S."/>
            <person name="Talag J."/>
            <person name="Rajasekar S."/>
            <person name="Welchert J."/>
            <person name="Hsing Y.-I."/>
            <person name="Wing R.A."/>
        </authorList>
    </citation>
    <scope>NUCLEOTIDE SEQUENCE [LARGE SCALE GENOMIC DNA]</scope>
    <source>
        <strain evidence="2">SL10</strain>
    </source>
</reference>
<dbReference type="HOGENOM" id="CLU_1889101_0_0_1"/>
<reference evidence="2" key="1">
    <citation type="submission" date="2015-04" db="UniProtKB">
        <authorList>
            <consortium name="EnsemblPlants"/>
        </authorList>
    </citation>
    <scope>IDENTIFICATION</scope>
    <source>
        <strain evidence="2">SL10</strain>
    </source>
</reference>
<dbReference type="Gramene" id="ONIVA03G32250.5">
    <property type="protein sequence ID" value="ONIVA03G32250.5"/>
    <property type="gene ID" value="ONIVA03G32250"/>
</dbReference>
<name>A0A0E0GSE6_ORYNI</name>
<keyword evidence="3" id="KW-1185">Reference proteome</keyword>
<accession>A0A0E0GSE6</accession>
<sequence>MATCTAALVASAMGISDCLVAHGDDGGVVVDVEQRQRAAAEEDEQRVAELVHLGENTCAQKKTGPDAAVAPPGGKQKAHHAEGAVAATESTHPAAMAAESARRTALWSAETARSARGCGDGSGTTRRWRRNTVAR</sequence>
<feature type="region of interest" description="Disordered" evidence="1">
    <location>
        <begin position="57"/>
        <end position="96"/>
    </location>
</feature>
<dbReference type="AlphaFoldDB" id="A0A0E0GSE6"/>
<evidence type="ECO:0000313" key="3">
    <source>
        <dbReference type="Proteomes" id="UP000006591"/>
    </source>
</evidence>